<dbReference type="CDD" id="cd04647">
    <property type="entry name" value="LbH_MAT_like"/>
    <property type="match status" value="1"/>
</dbReference>
<reference evidence="1 2" key="1">
    <citation type="submission" date="2020-08" db="EMBL/GenBank/DDBJ databases">
        <title>Genome sequence of Sphingomonas sediminicola KACC 15039T.</title>
        <authorList>
            <person name="Hyun D.-W."/>
            <person name="Bae J.-W."/>
        </authorList>
    </citation>
    <scope>NUCLEOTIDE SEQUENCE [LARGE SCALE GENOMIC DNA]</scope>
    <source>
        <strain evidence="1 2">KACC 15039</strain>
    </source>
</reference>
<dbReference type="InterPro" id="IPR051159">
    <property type="entry name" value="Hexapeptide_acetyltransf"/>
</dbReference>
<keyword evidence="1" id="KW-0808">Transferase</keyword>
<dbReference type="InterPro" id="IPR001451">
    <property type="entry name" value="Hexapep"/>
</dbReference>
<dbReference type="SUPFAM" id="SSF51161">
    <property type="entry name" value="Trimeric LpxA-like enzymes"/>
    <property type="match status" value="1"/>
</dbReference>
<dbReference type="RefSeq" id="WP_187708284.1">
    <property type="nucleotide sequence ID" value="NZ_CP060782.1"/>
</dbReference>
<gene>
    <name evidence="1" type="ORF">H9L14_12065</name>
</gene>
<dbReference type="InterPro" id="IPR011004">
    <property type="entry name" value="Trimer_LpxA-like_sf"/>
</dbReference>
<dbReference type="Proteomes" id="UP000516105">
    <property type="component" value="Chromosome"/>
</dbReference>
<keyword evidence="1" id="KW-0012">Acyltransferase</keyword>
<dbReference type="Pfam" id="PF00132">
    <property type="entry name" value="Hexapep"/>
    <property type="match status" value="1"/>
</dbReference>
<protein>
    <submittedName>
        <fullName evidence="1">Acyltransferase</fullName>
    </submittedName>
</protein>
<dbReference type="Gene3D" id="2.160.10.10">
    <property type="entry name" value="Hexapeptide repeat proteins"/>
    <property type="match status" value="1"/>
</dbReference>
<name>A0ABX6T7W5_9SPHN</name>
<keyword evidence="2" id="KW-1185">Reference proteome</keyword>
<proteinExistence type="predicted"/>
<dbReference type="PANTHER" id="PTHR23416">
    <property type="entry name" value="SIALIC ACID SYNTHASE-RELATED"/>
    <property type="match status" value="1"/>
</dbReference>
<dbReference type="EMBL" id="CP060782">
    <property type="protein sequence ID" value="QNP45328.1"/>
    <property type="molecule type" value="Genomic_DNA"/>
</dbReference>
<accession>A0ABX6T7W5</accession>
<dbReference type="GO" id="GO:0016746">
    <property type="term" value="F:acyltransferase activity"/>
    <property type="evidence" value="ECO:0007669"/>
    <property type="project" value="UniProtKB-KW"/>
</dbReference>
<organism evidence="1 2">
    <name type="scientific">Sphingomonas sediminicola</name>
    <dbReference type="NCBI Taxonomy" id="386874"/>
    <lineage>
        <taxon>Bacteria</taxon>
        <taxon>Pseudomonadati</taxon>
        <taxon>Pseudomonadota</taxon>
        <taxon>Alphaproteobacteria</taxon>
        <taxon>Sphingomonadales</taxon>
        <taxon>Sphingomonadaceae</taxon>
        <taxon>Sphingomonas</taxon>
    </lineage>
</organism>
<evidence type="ECO:0000313" key="2">
    <source>
        <dbReference type="Proteomes" id="UP000516105"/>
    </source>
</evidence>
<sequence length="200" mass="21113">MSLASGLHALFAPMRQRAIMAISAYRVRARHSTLNAHATSIWDYGFHDLDAIELGKDVTVGPHAVILVYHRSPFSDVPGRLIVGDRSSIGVGSNVRAAGGTIRIGAGTGIAQYNVLVAANHVLRPGEPRFHVRWDESRSGIEIGNNVWIGAGCVILPGTVIGDDAVIAAGSVVRGNVPSGELWGGVPARKIKAVGEERAE</sequence>
<evidence type="ECO:0000313" key="1">
    <source>
        <dbReference type="EMBL" id="QNP45328.1"/>
    </source>
</evidence>